<dbReference type="GO" id="GO:0043448">
    <property type="term" value="P:alkane catabolic process"/>
    <property type="evidence" value="ECO:0007669"/>
    <property type="project" value="TreeGrafter"/>
</dbReference>
<dbReference type="PANTHER" id="PTHR47627">
    <property type="entry name" value="RUBREDOXIN"/>
    <property type="match status" value="1"/>
</dbReference>
<comment type="similarity">
    <text evidence="6">Belongs to the rubredoxin family.</text>
</comment>
<protein>
    <recommendedName>
        <fullName evidence="6">Rubredoxin</fullName>
    </recommendedName>
</protein>
<dbReference type="GO" id="GO:0005506">
    <property type="term" value="F:iron ion binding"/>
    <property type="evidence" value="ECO:0007669"/>
    <property type="project" value="UniProtKB-UniRule"/>
</dbReference>
<evidence type="ECO:0000256" key="3">
    <source>
        <dbReference type="ARBA" id="ARBA00022723"/>
    </source>
</evidence>
<sequence length="53" mass="5769">MADVKMKCSVCGHVYDPKKGDVGVDRDTDFSEVPADWKCPVCGAAKSAFFKID</sequence>
<comment type="cofactor">
    <cofactor evidence="6">
        <name>Fe(3+)</name>
        <dbReference type="ChEBI" id="CHEBI:29034"/>
    </cofactor>
</comment>
<gene>
    <name evidence="8" type="ordered locus">Mpet_2111</name>
</gene>
<evidence type="ECO:0000313" key="9">
    <source>
        <dbReference type="Proteomes" id="UP000006565"/>
    </source>
</evidence>
<organism evidence="8 9">
    <name type="scientific">Methanolacinia petrolearia (strain DSM 11571 / OCM 486 / SEBR 4847)</name>
    <name type="common">Methanoplanus petrolearius</name>
    <dbReference type="NCBI Taxonomy" id="679926"/>
    <lineage>
        <taxon>Archaea</taxon>
        <taxon>Methanobacteriati</taxon>
        <taxon>Methanobacteriota</taxon>
        <taxon>Stenosarchaea group</taxon>
        <taxon>Methanomicrobia</taxon>
        <taxon>Methanomicrobiales</taxon>
        <taxon>Methanomicrobiaceae</taxon>
        <taxon>Methanolacinia</taxon>
    </lineage>
</organism>
<evidence type="ECO:0000256" key="5">
    <source>
        <dbReference type="ARBA" id="ARBA00023004"/>
    </source>
</evidence>
<dbReference type="STRING" id="679926.Mpet_2111"/>
<dbReference type="RefSeq" id="WP_013330036.1">
    <property type="nucleotide sequence ID" value="NC_014507.1"/>
</dbReference>
<evidence type="ECO:0000256" key="4">
    <source>
        <dbReference type="ARBA" id="ARBA00022982"/>
    </source>
</evidence>
<dbReference type="PRINTS" id="PR00163">
    <property type="entry name" value="RUBREDOXIN"/>
</dbReference>
<proteinExistence type="inferred from homology"/>
<evidence type="ECO:0000256" key="2">
    <source>
        <dbReference type="ARBA" id="ARBA00022448"/>
    </source>
</evidence>
<dbReference type="EMBL" id="CP002117">
    <property type="protein sequence ID" value="ADN36859.1"/>
    <property type="molecule type" value="Genomic_DNA"/>
</dbReference>
<evidence type="ECO:0000313" key="8">
    <source>
        <dbReference type="EMBL" id="ADN36859.1"/>
    </source>
</evidence>
<keyword evidence="2" id="KW-0813">Transport</keyword>
<dbReference type="InterPro" id="IPR050526">
    <property type="entry name" value="Rubredoxin_ET"/>
</dbReference>
<dbReference type="eggNOG" id="arCOG04391">
    <property type="taxonomic scope" value="Archaea"/>
</dbReference>
<dbReference type="InterPro" id="IPR024934">
    <property type="entry name" value="Rubredoxin-like_dom"/>
</dbReference>
<dbReference type="SUPFAM" id="SSF57802">
    <property type="entry name" value="Rubredoxin-like"/>
    <property type="match status" value="1"/>
</dbReference>
<dbReference type="PROSITE" id="PS50903">
    <property type="entry name" value="RUBREDOXIN_LIKE"/>
    <property type="match status" value="1"/>
</dbReference>
<dbReference type="Gene3D" id="2.20.28.10">
    <property type="match status" value="1"/>
</dbReference>
<dbReference type="HOGENOM" id="CLU_128747_3_3_2"/>
<keyword evidence="4 6" id="KW-0249">Electron transport</keyword>
<evidence type="ECO:0000259" key="7">
    <source>
        <dbReference type="PROSITE" id="PS50903"/>
    </source>
</evidence>
<dbReference type="AlphaFoldDB" id="E1RJX5"/>
<reference evidence="8 9" key="1">
    <citation type="journal article" date="2010" name="Stand. Genomic Sci.">
        <title>Complete genome sequence of Methanoplanus petrolearius type strain (SEBR 4847).</title>
        <authorList>
            <person name="Brambilla E."/>
            <person name="Djao O.D."/>
            <person name="Daligault H."/>
            <person name="Lapidus A."/>
            <person name="Lucas S."/>
            <person name="Hammon N."/>
            <person name="Nolan M."/>
            <person name="Tice H."/>
            <person name="Cheng J.F."/>
            <person name="Han C."/>
            <person name="Tapia R."/>
            <person name="Goodwin L."/>
            <person name="Pitluck S."/>
            <person name="Liolios K."/>
            <person name="Ivanova N."/>
            <person name="Mavromatis K."/>
            <person name="Mikhailova N."/>
            <person name="Pati A."/>
            <person name="Chen A."/>
            <person name="Palaniappan K."/>
            <person name="Land M."/>
            <person name="Hauser L."/>
            <person name="Chang Y.J."/>
            <person name="Jeffries C.D."/>
            <person name="Rohde M."/>
            <person name="Spring S."/>
            <person name="Sikorski J."/>
            <person name="Goker M."/>
            <person name="Woyke T."/>
            <person name="Bristow J."/>
            <person name="Eisen J.A."/>
            <person name="Markowitz V."/>
            <person name="Hugenholtz P."/>
            <person name="Kyrpides N.C."/>
            <person name="Klenk H.P."/>
        </authorList>
    </citation>
    <scope>NUCLEOTIDE SEQUENCE [LARGE SCALE GENOMIC DNA]</scope>
    <source>
        <strain evidence="9">DSM 11571 / OCM 486 / SEBR 4847</strain>
    </source>
</reference>
<dbReference type="InterPro" id="IPR024935">
    <property type="entry name" value="Rubredoxin_dom"/>
</dbReference>
<keyword evidence="5 6" id="KW-0408">Iron</keyword>
<dbReference type="GeneID" id="9744593"/>
<accession>E1RJX5</accession>
<dbReference type="InterPro" id="IPR018527">
    <property type="entry name" value="Rubredoxin_Fe_BS"/>
</dbReference>
<name>E1RJX5_METP4</name>
<feature type="domain" description="Rubredoxin-like" evidence="7">
    <location>
        <begin position="3"/>
        <end position="52"/>
    </location>
</feature>
<dbReference type="PANTHER" id="PTHR47627:SF1">
    <property type="entry name" value="RUBREDOXIN-1-RELATED"/>
    <property type="match status" value="1"/>
</dbReference>
<dbReference type="KEGG" id="mpi:Mpet_2111"/>
<keyword evidence="9" id="KW-1185">Reference proteome</keyword>
<dbReference type="Proteomes" id="UP000006565">
    <property type="component" value="Chromosome"/>
</dbReference>
<dbReference type="CDD" id="cd00730">
    <property type="entry name" value="rubredoxin"/>
    <property type="match status" value="1"/>
</dbReference>
<dbReference type="OrthoDB" id="371635at2157"/>
<dbReference type="PROSITE" id="PS00202">
    <property type="entry name" value="RUBREDOXIN"/>
    <property type="match status" value="1"/>
</dbReference>
<evidence type="ECO:0000256" key="1">
    <source>
        <dbReference type="ARBA" id="ARBA00002360"/>
    </source>
</evidence>
<keyword evidence="3 6" id="KW-0479">Metal-binding</keyword>
<dbReference type="Pfam" id="PF00301">
    <property type="entry name" value="Rubredoxin"/>
    <property type="match status" value="1"/>
</dbReference>
<evidence type="ECO:0000256" key="6">
    <source>
        <dbReference type="RuleBase" id="RU003820"/>
    </source>
</evidence>
<comment type="function">
    <text evidence="1">Rubredoxin is a small nonheme, iron protein lacking acid-labile sulfide. Its single Fe, chelated to 4 Cys, functions as an electron acceptor and may also stabilize the conformation of the molecule.</text>
</comment>
<dbReference type="GO" id="GO:0009055">
    <property type="term" value="F:electron transfer activity"/>
    <property type="evidence" value="ECO:0007669"/>
    <property type="project" value="TreeGrafter"/>
</dbReference>